<gene>
    <name evidence="2" type="ORF">H9630_01265</name>
</gene>
<organism evidence="2 3">
    <name type="scientific">Planococcus wigleyi</name>
    <dbReference type="NCBI Taxonomy" id="2762216"/>
    <lineage>
        <taxon>Bacteria</taxon>
        <taxon>Bacillati</taxon>
        <taxon>Bacillota</taxon>
        <taxon>Bacilli</taxon>
        <taxon>Bacillales</taxon>
        <taxon>Caryophanaceae</taxon>
        <taxon>Planococcus</taxon>
    </lineage>
</organism>
<dbReference type="EMBL" id="JACSPU010000001">
    <property type="protein sequence ID" value="MBD8013429.1"/>
    <property type="molecule type" value="Genomic_DNA"/>
</dbReference>
<evidence type="ECO:0000256" key="1">
    <source>
        <dbReference type="SAM" id="Phobius"/>
    </source>
</evidence>
<feature type="transmembrane region" description="Helical" evidence="1">
    <location>
        <begin position="107"/>
        <end position="129"/>
    </location>
</feature>
<name>A0ABR8W8U2_9BACL</name>
<sequence length="288" mass="31404">MMKCTNCGHEQASGKFCGKCGSVLEAHLTGDGQTSALEATPEKPVQPLYTAAPSATGASAYQQPVEPNQHVVKVKETSKQYWAYFLQYVKSPSSILAQSSVNFTNSLITVAIFALVFALAVYKNLSLIIAPFEDFGSIFTDSSSMMPSFFSVLISSILTIAVIFLLSVVCIYAVNKFLRTNLPFKNIVTSFGTLLIPSMVLLLAAYLLLMIESIIIGNSLLVLAISYSIFVMPLFLITALLTAKKQSVDAYYGFISYIILFGIALSITLSVLFDSTIGRYMEMFSDIL</sequence>
<feature type="transmembrane region" description="Helical" evidence="1">
    <location>
        <begin position="186"/>
        <end position="209"/>
    </location>
</feature>
<feature type="transmembrane region" description="Helical" evidence="1">
    <location>
        <begin position="250"/>
        <end position="273"/>
    </location>
</feature>
<feature type="transmembrane region" description="Helical" evidence="1">
    <location>
        <begin position="149"/>
        <end position="174"/>
    </location>
</feature>
<evidence type="ECO:0000313" key="3">
    <source>
        <dbReference type="Proteomes" id="UP000658980"/>
    </source>
</evidence>
<proteinExistence type="predicted"/>
<dbReference type="RefSeq" id="WP_191713680.1">
    <property type="nucleotide sequence ID" value="NZ_JACSPU010000001.1"/>
</dbReference>
<reference evidence="2 3" key="1">
    <citation type="submission" date="2020-08" db="EMBL/GenBank/DDBJ databases">
        <title>A Genomic Blueprint of the Chicken Gut Microbiome.</title>
        <authorList>
            <person name="Gilroy R."/>
            <person name="Ravi A."/>
            <person name="Getino M."/>
            <person name="Pursley I."/>
            <person name="Horton D.L."/>
            <person name="Alikhan N.-F."/>
            <person name="Baker D."/>
            <person name="Gharbi K."/>
            <person name="Hall N."/>
            <person name="Watson M."/>
            <person name="Adriaenssens E.M."/>
            <person name="Foster-Nyarko E."/>
            <person name="Jarju S."/>
            <person name="Secka A."/>
            <person name="Antonio M."/>
            <person name="Oren A."/>
            <person name="Chaudhuri R."/>
            <person name="La Ragione R.M."/>
            <person name="Hildebrand F."/>
            <person name="Pallen M.J."/>
        </authorList>
    </citation>
    <scope>NUCLEOTIDE SEQUENCE [LARGE SCALE GENOMIC DNA]</scope>
    <source>
        <strain evidence="2 3">Sa1BUA13</strain>
    </source>
</reference>
<feature type="transmembrane region" description="Helical" evidence="1">
    <location>
        <begin position="215"/>
        <end position="243"/>
    </location>
</feature>
<keyword evidence="1" id="KW-1133">Transmembrane helix</keyword>
<protein>
    <submittedName>
        <fullName evidence="2">Zinc ribbon domain-containing protein</fullName>
    </submittedName>
</protein>
<keyword evidence="1" id="KW-0472">Membrane</keyword>
<keyword evidence="3" id="KW-1185">Reference proteome</keyword>
<comment type="caution">
    <text evidence="2">The sequence shown here is derived from an EMBL/GenBank/DDBJ whole genome shotgun (WGS) entry which is preliminary data.</text>
</comment>
<evidence type="ECO:0000313" key="2">
    <source>
        <dbReference type="EMBL" id="MBD8013429.1"/>
    </source>
</evidence>
<keyword evidence="1" id="KW-0812">Transmembrane</keyword>
<dbReference type="Proteomes" id="UP000658980">
    <property type="component" value="Unassembled WGS sequence"/>
</dbReference>
<accession>A0ABR8W8U2</accession>